<reference evidence="1" key="1">
    <citation type="journal article" date="2014" name="Front. Microbiol.">
        <title>High frequency of phylogenetically diverse reductive dehalogenase-homologous genes in deep subseafloor sedimentary metagenomes.</title>
        <authorList>
            <person name="Kawai M."/>
            <person name="Futagami T."/>
            <person name="Toyoda A."/>
            <person name="Takaki Y."/>
            <person name="Nishi S."/>
            <person name="Hori S."/>
            <person name="Arai W."/>
            <person name="Tsubouchi T."/>
            <person name="Morono Y."/>
            <person name="Uchiyama I."/>
            <person name="Ito T."/>
            <person name="Fujiyama A."/>
            <person name="Inagaki F."/>
            <person name="Takami H."/>
        </authorList>
    </citation>
    <scope>NUCLEOTIDE SEQUENCE</scope>
    <source>
        <strain evidence="1">Expedition CK06-06</strain>
    </source>
</reference>
<comment type="caution">
    <text evidence="1">The sequence shown here is derived from an EMBL/GenBank/DDBJ whole genome shotgun (WGS) entry which is preliminary data.</text>
</comment>
<dbReference type="InterPro" id="IPR050696">
    <property type="entry name" value="FtsA/MreB"/>
</dbReference>
<sequence>MIRHIVAGEVYCDGEVKQEIIVVAIPLDTMDAYLNMARRAGLKVVGVNIESLAIVECFSHLFPWGSNPEHTALYIDLGSASTQVVIARGKNIVFARNLRCRGSDLEKIIAEGMDVSEDHIREFRMNAQEKKLPEETEKNLYQLVEPWVNDTYESI</sequence>
<protein>
    <recommendedName>
        <fullName evidence="2">SHS2 domain-containing protein</fullName>
    </recommendedName>
</protein>
<dbReference type="PANTHER" id="PTHR32432:SF3">
    <property type="entry name" value="ETHANOLAMINE UTILIZATION PROTEIN EUTJ"/>
    <property type="match status" value="1"/>
</dbReference>
<dbReference type="InterPro" id="IPR005883">
    <property type="entry name" value="PilM"/>
</dbReference>
<dbReference type="PANTHER" id="PTHR32432">
    <property type="entry name" value="CELL DIVISION PROTEIN FTSA-RELATED"/>
    <property type="match status" value="1"/>
</dbReference>
<evidence type="ECO:0000313" key="1">
    <source>
        <dbReference type="EMBL" id="GAF74911.1"/>
    </source>
</evidence>
<feature type="non-terminal residue" evidence="1">
    <location>
        <position position="155"/>
    </location>
</feature>
<name>X0SIH7_9ZZZZ</name>
<dbReference type="Gene3D" id="3.30.420.40">
    <property type="match status" value="2"/>
</dbReference>
<dbReference type="Gene3D" id="3.30.1490.300">
    <property type="match status" value="1"/>
</dbReference>
<dbReference type="EMBL" id="BARS01005538">
    <property type="protein sequence ID" value="GAF74911.1"/>
    <property type="molecule type" value="Genomic_DNA"/>
</dbReference>
<gene>
    <name evidence="1" type="ORF">S01H1_10860</name>
</gene>
<proteinExistence type="predicted"/>
<organism evidence="1">
    <name type="scientific">marine sediment metagenome</name>
    <dbReference type="NCBI Taxonomy" id="412755"/>
    <lineage>
        <taxon>unclassified sequences</taxon>
        <taxon>metagenomes</taxon>
        <taxon>ecological metagenomes</taxon>
    </lineage>
</organism>
<accession>X0SIH7</accession>
<dbReference type="AlphaFoldDB" id="X0SIH7"/>
<evidence type="ECO:0008006" key="2">
    <source>
        <dbReference type="Google" id="ProtNLM"/>
    </source>
</evidence>
<dbReference type="Pfam" id="PF11104">
    <property type="entry name" value="PilM_2"/>
    <property type="match status" value="1"/>
</dbReference>